<sequence>MNRWISPHMLAPSRNASWTARPDWITHQAHLTEALVALKLTLEDVNSYLTDLKKPRRRFLSWVLTNTERDRFTRLNSAPDKALAVFSSSKTVSVAEEVCWNALGVRARVTTVGRLESNSFVSKSSGSGGWEYSILGFGAASVPYFLFFFFFDRGSTRYCAISTVYLGHRGEV</sequence>
<proteinExistence type="predicted"/>
<evidence type="ECO:0000313" key="2">
    <source>
        <dbReference type="EMBL" id="KAJ7741448.1"/>
    </source>
</evidence>
<name>A0AAD7N1G5_9AGAR</name>
<gene>
    <name evidence="2" type="ORF">DFH07DRAFT_58523</name>
</gene>
<keyword evidence="1" id="KW-0812">Transmembrane</keyword>
<keyword evidence="1" id="KW-0472">Membrane</keyword>
<accession>A0AAD7N1G5</accession>
<protein>
    <submittedName>
        <fullName evidence="2">Uncharacterized protein</fullName>
    </submittedName>
</protein>
<dbReference type="AlphaFoldDB" id="A0AAD7N1G5"/>
<feature type="transmembrane region" description="Helical" evidence="1">
    <location>
        <begin position="132"/>
        <end position="151"/>
    </location>
</feature>
<evidence type="ECO:0000256" key="1">
    <source>
        <dbReference type="SAM" id="Phobius"/>
    </source>
</evidence>
<reference evidence="2" key="1">
    <citation type="submission" date="2023-03" db="EMBL/GenBank/DDBJ databases">
        <title>Massive genome expansion in bonnet fungi (Mycena s.s.) driven by repeated elements and novel gene families across ecological guilds.</title>
        <authorList>
            <consortium name="Lawrence Berkeley National Laboratory"/>
            <person name="Harder C.B."/>
            <person name="Miyauchi S."/>
            <person name="Viragh M."/>
            <person name="Kuo A."/>
            <person name="Thoen E."/>
            <person name="Andreopoulos B."/>
            <person name="Lu D."/>
            <person name="Skrede I."/>
            <person name="Drula E."/>
            <person name="Henrissat B."/>
            <person name="Morin E."/>
            <person name="Kohler A."/>
            <person name="Barry K."/>
            <person name="LaButti K."/>
            <person name="Morin E."/>
            <person name="Salamov A."/>
            <person name="Lipzen A."/>
            <person name="Mereny Z."/>
            <person name="Hegedus B."/>
            <person name="Baldrian P."/>
            <person name="Stursova M."/>
            <person name="Weitz H."/>
            <person name="Taylor A."/>
            <person name="Grigoriev I.V."/>
            <person name="Nagy L.G."/>
            <person name="Martin F."/>
            <person name="Kauserud H."/>
        </authorList>
    </citation>
    <scope>NUCLEOTIDE SEQUENCE</scope>
    <source>
        <strain evidence="2">CBHHK188m</strain>
    </source>
</reference>
<organism evidence="2 3">
    <name type="scientific">Mycena maculata</name>
    <dbReference type="NCBI Taxonomy" id="230809"/>
    <lineage>
        <taxon>Eukaryota</taxon>
        <taxon>Fungi</taxon>
        <taxon>Dikarya</taxon>
        <taxon>Basidiomycota</taxon>
        <taxon>Agaricomycotina</taxon>
        <taxon>Agaricomycetes</taxon>
        <taxon>Agaricomycetidae</taxon>
        <taxon>Agaricales</taxon>
        <taxon>Marasmiineae</taxon>
        <taxon>Mycenaceae</taxon>
        <taxon>Mycena</taxon>
    </lineage>
</organism>
<evidence type="ECO:0000313" key="3">
    <source>
        <dbReference type="Proteomes" id="UP001215280"/>
    </source>
</evidence>
<keyword evidence="3" id="KW-1185">Reference proteome</keyword>
<dbReference type="EMBL" id="JARJLG010000123">
    <property type="protein sequence ID" value="KAJ7741448.1"/>
    <property type="molecule type" value="Genomic_DNA"/>
</dbReference>
<comment type="caution">
    <text evidence="2">The sequence shown here is derived from an EMBL/GenBank/DDBJ whole genome shotgun (WGS) entry which is preliminary data.</text>
</comment>
<keyword evidence="1" id="KW-1133">Transmembrane helix</keyword>
<dbReference type="Proteomes" id="UP001215280">
    <property type="component" value="Unassembled WGS sequence"/>
</dbReference>